<comment type="caution">
    <text evidence="1">The sequence shown here is derived from an EMBL/GenBank/DDBJ whole genome shotgun (WGS) entry which is preliminary data.</text>
</comment>
<evidence type="ECO:0000313" key="1">
    <source>
        <dbReference type="EMBL" id="MBF9235586.1"/>
    </source>
</evidence>
<reference evidence="1" key="1">
    <citation type="submission" date="2020-11" db="EMBL/GenBank/DDBJ databases">
        <authorList>
            <person name="Kim M.K."/>
        </authorList>
    </citation>
    <scope>NUCLEOTIDE SEQUENCE</scope>
    <source>
        <strain evidence="1">BT350</strain>
    </source>
</reference>
<sequence>MANANTEVTLDQVHAGIVDAIRAQFPDLKTVEAYRLDRKNLPTPACLVEMTEMDAAMEIDPGTEQLAVNARFEARFVIGFRQGAKNPKLEVRKLAAAFAAFARLQRWGCPIGPADVIGAYQDDFDPELDQFECWRVEWQQVIHLGEGIWRDEGVTPGQPMFSWVPQIGSAHEGAYQSVIPPADYEGGAVG</sequence>
<dbReference type="AlphaFoldDB" id="A0A931BRH3"/>
<protein>
    <submittedName>
        <fullName evidence="1">Uncharacterized protein</fullName>
    </submittedName>
</protein>
<accession>A0A931BRH3</accession>
<evidence type="ECO:0000313" key="2">
    <source>
        <dbReference type="Proteomes" id="UP000599312"/>
    </source>
</evidence>
<gene>
    <name evidence="1" type="ORF">I2H38_19675</name>
</gene>
<proteinExistence type="predicted"/>
<dbReference type="Proteomes" id="UP000599312">
    <property type="component" value="Unassembled WGS sequence"/>
</dbReference>
<keyword evidence="2" id="KW-1185">Reference proteome</keyword>
<organism evidence="1 2">
    <name type="scientific">Microvirga alba</name>
    <dbReference type="NCBI Taxonomy" id="2791025"/>
    <lineage>
        <taxon>Bacteria</taxon>
        <taxon>Pseudomonadati</taxon>
        <taxon>Pseudomonadota</taxon>
        <taxon>Alphaproteobacteria</taxon>
        <taxon>Hyphomicrobiales</taxon>
        <taxon>Methylobacteriaceae</taxon>
        <taxon>Microvirga</taxon>
    </lineage>
</organism>
<dbReference type="RefSeq" id="WP_196273580.1">
    <property type="nucleotide sequence ID" value="NZ_JADQDO010000016.1"/>
</dbReference>
<name>A0A931BRH3_9HYPH</name>
<dbReference type="EMBL" id="JADQDO010000016">
    <property type="protein sequence ID" value="MBF9235586.1"/>
    <property type="molecule type" value="Genomic_DNA"/>
</dbReference>